<keyword evidence="2" id="KW-1185">Reference proteome</keyword>
<gene>
    <name evidence="1" type="ORF">BJ508DRAFT_334980</name>
</gene>
<organism evidence="1 2">
    <name type="scientific">Ascobolus immersus RN42</name>
    <dbReference type="NCBI Taxonomy" id="1160509"/>
    <lineage>
        <taxon>Eukaryota</taxon>
        <taxon>Fungi</taxon>
        <taxon>Dikarya</taxon>
        <taxon>Ascomycota</taxon>
        <taxon>Pezizomycotina</taxon>
        <taxon>Pezizomycetes</taxon>
        <taxon>Pezizales</taxon>
        <taxon>Ascobolaceae</taxon>
        <taxon>Ascobolus</taxon>
    </lineage>
</organism>
<dbReference type="EMBL" id="ML119859">
    <property type="protein sequence ID" value="RPA72494.1"/>
    <property type="molecule type" value="Genomic_DNA"/>
</dbReference>
<accession>A0A3N4HS51</accession>
<reference evidence="1 2" key="1">
    <citation type="journal article" date="2018" name="Nat. Ecol. Evol.">
        <title>Pezizomycetes genomes reveal the molecular basis of ectomycorrhizal truffle lifestyle.</title>
        <authorList>
            <person name="Murat C."/>
            <person name="Payen T."/>
            <person name="Noel B."/>
            <person name="Kuo A."/>
            <person name="Morin E."/>
            <person name="Chen J."/>
            <person name="Kohler A."/>
            <person name="Krizsan K."/>
            <person name="Balestrini R."/>
            <person name="Da Silva C."/>
            <person name="Montanini B."/>
            <person name="Hainaut M."/>
            <person name="Levati E."/>
            <person name="Barry K.W."/>
            <person name="Belfiori B."/>
            <person name="Cichocki N."/>
            <person name="Clum A."/>
            <person name="Dockter R.B."/>
            <person name="Fauchery L."/>
            <person name="Guy J."/>
            <person name="Iotti M."/>
            <person name="Le Tacon F."/>
            <person name="Lindquist E.A."/>
            <person name="Lipzen A."/>
            <person name="Malagnac F."/>
            <person name="Mello A."/>
            <person name="Molinier V."/>
            <person name="Miyauchi S."/>
            <person name="Poulain J."/>
            <person name="Riccioni C."/>
            <person name="Rubini A."/>
            <person name="Sitrit Y."/>
            <person name="Splivallo R."/>
            <person name="Traeger S."/>
            <person name="Wang M."/>
            <person name="Zifcakova L."/>
            <person name="Wipf D."/>
            <person name="Zambonelli A."/>
            <person name="Paolocci F."/>
            <person name="Nowrousian M."/>
            <person name="Ottonello S."/>
            <person name="Baldrian P."/>
            <person name="Spatafora J.W."/>
            <person name="Henrissat B."/>
            <person name="Nagy L.G."/>
            <person name="Aury J.M."/>
            <person name="Wincker P."/>
            <person name="Grigoriev I.V."/>
            <person name="Bonfante P."/>
            <person name="Martin F.M."/>
        </authorList>
    </citation>
    <scope>NUCLEOTIDE SEQUENCE [LARGE SCALE GENOMIC DNA]</scope>
    <source>
        <strain evidence="1 2">RN42</strain>
    </source>
</reference>
<proteinExistence type="predicted"/>
<dbReference type="AlphaFoldDB" id="A0A3N4HS51"/>
<sequence length="111" mass="12353">MSQTHTFVSRIVGAVELPLTAFEIFVEINGPFVLEQAVRKWDDLPDSERSVYLELAAVGKATIIQTKLYELASHLEGAFVMKAGVEARALQRARWRMDGGIPFGSGRVHRP</sequence>
<evidence type="ECO:0000313" key="1">
    <source>
        <dbReference type="EMBL" id="RPA72494.1"/>
    </source>
</evidence>
<name>A0A3N4HS51_ASCIM</name>
<evidence type="ECO:0000313" key="2">
    <source>
        <dbReference type="Proteomes" id="UP000275078"/>
    </source>
</evidence>
<dbReference type="Proteomes" id="UP000275078">
    <property type="component" value="Unassembled WGS sequence"/>
</dbReference>
<protein>
    <submittedName>
        <fullName evidence="1">Uncharacterized protein</fullName>
    </submittedName>
</protein>